<keyword evidence="1" id="KW-0472">Membrane</keyword>
<evidence type="ECO:0000313" key="3">
    <source>
        <dbReference type="EMBL" id="TKX20237.1"/>
    </source>
</evidence>
<feature type="domain" description="Glycosyl transferase CAP10" evidence="2">
    <location>
        <begin position="316"/>
        <end position="605"/>
    </location>
</feature>
<dbReference type="SMART" id="SM00672">
    <property type="entry name" value="CAP10"/>
    <property type="match status" value="1"/>
</dbReference>
<dbReference type="PANTHER" id="PTHR12203:SF61">
    <property type="entry name" value="CAPSULE PROTEIN"/>
    <property type="match status" value="1"/>
</dbReference>
<evidence type="ECO:0000313" key="4">
    <source>
        <dbReference type="Proteomes" id="UP000308133"/>
    </source>
</evidence>
<accession>A0A4U7AYZ1</accession>
<gene>
    <name evidence="3" type="ORF">C1H76_7570</name>
</gene>
<dbReference type="PANTHER" id="PTHR12203">
    <property type="entry name" value="KDEL LYS-ASP-GLU-LEU CONTAINING - RELATED"/>
    <property type="match status" value="1"/>
</dbReference>
<reference evidence="3 4" key="1">
    <citation type="submission" date="2018-02" db="EMBL/GenBank/DDBJ databases">
        <title>Draft genome sequences of Elsinoe sp., causing black scab on jojoba.</title>
        <authorList>
            <person name="Stodart B."/>
            <person name="Jeffress S."/>
            <person name="Ash G."/>
            <person name="Arun Chinnappa K."/>
        </authorList>
    </citation>
    <scope>NUCLEOTIDE SEQUENCE [LARGE SCALE GENOMIC DNA]</scope>
    <source>
        <strain evidence="3 4">Hillstone_2</strain>
    </source>
</reference>
<name>A0A4U7AYZ1_9PEZI</name>
<dbReference type="AlphaFoldDB" id="A0A4U7AYZ1"/>
<dbReference type="InterPro" id="IPR006598">
    <property type="entry name" value="CAP10"/>
</dbReference>
<keyword evidence="1" id="KW-1133">Transmembrane helix</keyword>
<dbReference type="InterPro" id="IPR051091">
    <property type="entry name" value="O-Glucosyltr/Glycosyltrsf_90"/>
</dbReference>
<dbReference type="Proteomes" id="UP000308133">
    <property type="component" value="Unassembled WGS sequence"/>
</dbReference>
<keyword evidence="1" id="KW-0812">Transmembrane</keyword>
<dbReference type="Pfam" id="PF05686">
    <property type="entry name" value="Glyco_transf_90"/>
    <property type="match status" value="1"/>
</dbReference>
<dbReference type="EMBL" id="PTQR01000096">
    <property type="protein sequence ID" value="TKX20237.1"/>
    <property type="molecule type" value="Genomic_DNA"/>
</dbReference>
<evidence type="ECO:0000256" key="1">
    <source>
        <dbReference type="SAM" id="Phobius"/>
    </source>
</evidence>
<protein>
    <recommendedName>
        <fullName evidence="2">Glycosyl transferase CAP10 domain-containing protein</fullName>
    </recommendedName>
</protein>
<sequence length="619" mass="71516">MAFNDASRRDEQHDEEMNELLRTTSNSSFEEKAQHYADSTVPSRRHRYFGNFVWLPARANWFRIGWLAFVAFLVYTLYSHPVHTLTSHPDKPHDEATTKNQLHPIEKLVAVGREKATLLEGRQSKDLAGAVAEYRKRYGRRPPPRFPEWFKLAQEKGLVLIDEFDVLMQNLEPFWGIHPTTIAGRMKSRSEHGYGNTPFLNFANGVITNTTDNWQTNTMMRWMSKLPWQNIIHNVTIIFHLMDEPSVSVPLHVVKQALSAAAGQRSAIDGPSPELSQGDELVYSHDFSAEPAWPYIRDACDPSDPALKPESYVPSSLPFISNITEAMDPCLNPYHATHHGIWHSPVNLLLTKHLVPVLVQSTPSRFNDIVWPSPFYWERLAEAEVLEADRLDRPWEERLDRVYWVGTSNGGIGVPDSWRQLQRQRMALLVKPGNMNPVELLSKGNLSGFTRWLPRPGKTWSDLAAYFYLKVSDLFICRDTCEQQTAELTPAHAPMSESFSSKYCFDVDGTAFSGRYHRLMRSHCAVMKQTIFREWSDDWLVPWAHYIPVSLEAKELGETTRFLIEEDEGRDIGRRIAEDGRAWSRRVLRQEDIELYFLRLLMEMERLLDPNRNNLYYEG</sequence>
<organism evidence="3 4">
    <name type="scientific">Elsinoe australis</name>
    <dbReference type="NCBI Taxonomy" id="40998"/>
    <lineage>
        <taxon>Eukaryota</taxon>
        <taxon>Fungi</taxon>
        <taxon>Dikarya</taxon>
        <taxon>Ascomycota</taxon>
        <taxon>Pezizomycotina</taxon>
        <taxon>Dothideomycetes</taxon>
        <taxon>Dothideomycetidae</taxon>
        <taxon>Myriangiales</taxon>
        <taxon>Elsinoaceae</taxon>
        <taxon>Elsinoe</taxon>
    </lineage>
</organism>
<comment type="caution">
    <text evidence="3">The sequence shown here is derived from an EMBL/GenBank/DDBJ whole genome shotgun (WGS) entry which is preliminary data.</text>
</comment>
<proteinExistence type="predicted"/>
<evidence type="ECO:0000259" key="2">
    <source>
        <dbReference type="SMART" id="SM00672"/>
    </source>
</evidence>
<feature type="transmembrane region" description="Helical" evidence="1">
    <location>
        <begin position="61"/>
        <end position="78"/>
    </location>
</feature>